<name>A0A9D7SSX3_9BACT</name>
<gene>
    <name evidence="8" type="primary">trmB</name>
    <name evidence="8" type="ORF">IPP15_09930</name>
</gene>
<dbReference type="PANTHER" id="PTHR23417:SF14">
    <property type="entry name" value="PENTACOTRIPEPTIDE-REPEAT REGION OF PRORP DOMAIN-CONTAINING PROTEIN"/>
    <property type="match status" value="1"/>
</dbReference>
<keyword evidence="4 8" id="KW-0489">Methyltransferase</keyword>
<dbReference type="GO" id="GO:0008176">
    <property type="term" value="F:tRNA (guanine(46)-N7)-methyltransferase activity"/>
    <property type="evidence" value="ECO:0007669"/>
    <property type="project" value="UniProtKB-EC"/>
</dbReference>
<accession>A0A9D7SSX3</accession>
<evidence type="ECO:0000256" key="7">
    <source>
        <dbReference type="ARBA" id="ARBA00022694"/>
    </source>
</evidence>
<comment type="function">
    <text evidence="2">Catalyzes the formation of N(7)-methylguanine at position 46 (m7G46) in tRNA.</text>
</comment>
<keyword evidence="7" id="KW-0819">tRNA processing</keyword>
<dbReference type="GO" id="GO:0043527">
    <property type="term" value="C:tRNA methyltransferase complex"/>
    <property type="evidence" value="ECO:0007669"/>
    <property type="project" value="TreeGrafter"/>
</dbReference>
<protein>
    <recommendedName>
        <fullName evidence="3">tRNA (guanine(46)-N(7))-methyltransferase</fullName>
        <ecNumber evidence="3">2.1.1.33</ecNumber>
    </recommendedName>
</protein>
<keyword evidence="5 8" id="KW-0808">Transferase</keyword>
<dbReference type="InterPro" id="IPR003358">
    <property type="entry name" value="tRNA_(Gua-N-7)_MeTrfase_Trmb"/>
</dbReference>
<evidence type="ECO:0000256" key="2">
    <source>
        <dbReference type="ARBA" id="ARBA00003015"/>
    </source>
</evidence>
<evidence type="ECO:0000313" key="8">
    <source>
        <dbReference type="EMBL" id="MBK9982725.1"/>
    </source>
</evidence>
<dbReference type="AlphaFoldDB" id="A0A9D7SSX3"/>
<comment type="catalytic activity">
    <reaction evidence="1">
        <text>guanosine(46) in tRNA + S-adenosyl-L-methionine = N(7)-methylguanosine(46) in tRNA + S-adenosyl-L-homocysteine</text>
        <dbReference type="Rhea" id="RHEA:42708"/>
        <dbReference type="Rhea" id="RHEA-COMP:10188"/>
        <dbReference type="Rhea" id="RHEA-COMP:10189"/>
        <dbReference type="ChEBI" id="CHEBI:57856"/>
        <dbReference type="ChEBI" id="CHEBI:59789"/>
        <dbReference type="ChEBI" id="CHEBI:74269"/>
        <dbReference type="ChEBI" id="CHEBI:74480"/>
        <dbReference type="EC" id="2.1.1.33"/>
    </reaction>
</comment>
<proteinExistence type="predicted"/>
<evidence type="ECO:0000256" key="3">
    <source>
        <dbReference type="ARBA" id="ARBA00011977"/>
    </source>
</evidence>
<evidence type="ECO:0000313" key="9">
    <source>
        <dbReference type="Proteomes" id="UP000808337"/>
    </source>
</evidence>
<evidence type="ECO:0000256" key="6">
    <source>
        <dbReference type="ARBA" id="ARBA00022691"/>
    </source>
</evidence>
<dbReference type="InterPro" id="IPR029063">
    <property type="entry name" value="SAM-dependent_MTases_sf"/>
</dbReference>
<evidence type="ECO:0000256" key="1">
    <source>
        <dbReference type="ARBA" id="ARBA00000142"/>
    </source>
</evidence>
<dbReference type="Pfam" id="PF02390">
    <property type="entry name" value="Methyltransf_4"/>
    <property type="match status" value="1"/>
</dbReference>
<comment type="caution">
    <text evidence="8">The sequence shown here is derived from an EMBL/GenBank/DDBJ whole genome shotgun (WGS) entry which is preliminary data.</text>
</comment>
<dbReference type="SUPFAM" id="SSF53335">
    <property type="entry name" value="S-adenosyl-L-methionine-dependent methyltransferases"/>
    <property type="match status" value="1"/>
</dbReference>
<evidence type="ECO:0000256" key="4">
    <source>
        <dbReference type="ARBA" id="ARBA00022603"/>
    </source>
</evidence>
<dbReference type="Gene3D" id="3.40.50.150">
    <property type="entry name" value="Vaccinia Virus protein VP39"/>
    <property type="match status" value="1"/>
</dbReference>
<dbReference type="EC" id="2.1.1.33" evidence="3"/>
<dbReference type="PROSITE" id="PS51625">
    <property type="entry name" value="SAM_MT_TRMB"/>
    <property type="match status" value="1"/>
</dbReference>
<dbReference type="CDD" id="cd02440">
    <property type="entry name" value="AdoMet_MTases"/>
    <property type="match status" value="1"/>
</dbReference>
<sequence>MGRKSKLKRFAEVATFSNVYEIDPAHESFISNAEGISKDLRGNWAAGHFHNNYPIILELACGKGDYTVALAQDNPNQNFIGVDIKGARMWLGAKKALEASMDNVAFLRTRIEFIDRFFAPGEISEIWITFPDPFEGKISRRLTSLPFLQRYRKILKPGGTVHLKSDSRLLYEFTLDVIHSTLGCSVLYANPDIYSEKLDFPELEHKTYYEKKHLLDGRTIKYLRFKI</sequence>
<organism evidence="8 9">
    <name type="scientific">Candidatus Opimibacter skivensis</name>
    <dbReference type="NCBI Taxonomy" id="2982028"/>
    <lineage>
        <taxon>Bacteria</taxon>
        <taxon>Pseudomonadati</taxon>
        <taxon>Bacteroidota</taxon>
        <taxon>Saprospiria</taxon>
        <taxon>Saprospirales</taxon>
        <taxon>Saprospiraceae</taxon>
        <taxon>Candidatus Opimibacter</taxon>
    </lineage>
</organism>
<keyword evidence="6" id="KW-0949">S-adenosyl-L-methionine</keyword>
<evidence type="ECO:0000256" key="5">
    <source>
        <dbReference type="ARBA" id="ARBA00022679"/>
    </source>
</evidence>
<dbReference type="Proteomes" id="UP000808337">
    <property type="component" value="Unassembled WGS sequence"/>
</dbReference>
<dbReference type="NCBIfam" id="NF001080">
    <property type="entry name" value="PRK00121.2-2"/>
    <property type="match status" value="1"/>
</dbReference>
<dbReference type="EMBL" id="JADKGY010000006">
    <property type="protein sequence ID" value="MBK9982725.1"/>
    <property type="molecule type" value="Genomic_DNA"/>
</dbReference>
<reference evidence="8 9" key="1">
    <citation type="submission" date="2020-10" db="EMBL/GenBank/DDBJ databases">
        <title>Connecting structure to function with the recovery of over 1000 high-quality activated sludge metagenome-assembled genomes encoding full-length rRNA genes using long-read sequencing.</title>
        <authorList>
            <person name="Singleton C.M."/>
            <person name="Petriglieri F."/>
            <person name="Kristensen J.M."/>
            <person name="Kirkegaard R.H."/>
            <person name="Michaelsen T.Y."/>
            <person name="Andersen M.H."/>
            <person name="Karst S.M."/>
            <person name="Dueholm M.S."/>
            <person name="Nielsen P.H."/>
            <person name="Albertsen M."/>
        </authorList>
    </citation>
    <scope>NUCLEOTIDE SEQUENCE [LARGE SCALE GENOMIC DNA]</scope>
    <source>
        <strain evidence="8">Ribe_18-Q3-R11-54_MAXAC.273</strain>
    </source>
</reference>
<dbReference type="PANTHER" id="PTHR23417">
    <property type="entry name" value="3-DEOXY-D-MANNO-OCTULOSONIC-ACID TRANSFERASE/TRNA GUANINE-N 7 - -METHYLTRANSFERASE"/>
    <property type="match status" value="1"/>
</dbReference>